<dbReference type="GO" id="GO:0004867">
    <property type="term" value="F:serine-type endopeptidase inhibitor activity"/>
    <property type="evidence" value="ECO:0007669"/>
    <property type="project" value="UniProtKB-KW"/>
</dbReference>
<sequence>MYVPLVVALIVATAVATPVEDFSTATNLFAADIYTEQIQLETGNTVVSPFSASAVLALAQSGAKGETAEELRQVLHLPHDQTTLTAIQRYHELFNESKSVFSANKIYVNEDLKLNVDFQQTASDFFGIGVENVDFSRNEEAADTINKWIEGHTSHKIGDLAKSSSLSSSTAAVLVNSLYFKGTWTNKFDKTKTKKRDFYKTPSDVVQVDTMFDKNHRYYIAKSDVLKATFLAMPIQECLCFFIIGLPDDKDGLDLLEQRAHEVFTKRDFVEQKVNVYLPKFMVKNDIDFTEILKKLGVTKLFSEDADLSGIVDQGGLHVDEVLQKSFFNVDENGIEAAATTLLDATWVSLDQDTPTDFVADHPFVFYIWMNNVVLFAGRVLDPSQSAA</sequence>
<keyword evidence="5" id="KW-0732">Signal</keyword>
<dbReference type="GO" id="GO:0005615">
    <property type="term" value="C:extracellular space"/>
    <property type="evidence" value="ECO:0007669"/>
    <property type="project" value="InterPro"/>
</dbReference>
<feature type="signal peptide" evidence="5">
    <location>
        <begin position="1"/>
        <end position="16"/>
    </location>
</feature>
<dbReference type="InterPro" id="IPR042185">
    <property type="entry name" value="Serpin_sf_2"/>
</dbReference>
<gene>
    <name evidence="7" type="ORF">Zmor_022336</name>
</gene>
<feature type="chain" id="PRO_5041337371" description="Serpin domain-containing protein" evidence="5">
    <location>
        <begin position="17"/>
        <end position="388"/>
    </location>
</feature>
<evidence type="ECO:0000313" key="8">
    <source>
        <dbReference type="Proteomes" id="UP001168821"/>
    </source>
</evidence>
<evidence type="ECO:0000256" key="1">
    <source>
        <dbReference type="ARBA" id="ARBA00009500"/>
    </source>
</evidence>
<dbReference type="InterPro" id="IPR042178">
    <property type="entry name" value="Serpin_sf_1"/>
</dbReference>
<dbReference type="InterPro" id="IPR023796">
    <property type="entry name" value="Serpin_dom"/>
</dbReference>
<keyword evidence="3" id="KW-0722">Serine protease inhibitor</keyword>
<comment type="caution">
    <text evidence="7">The sequence shown here is derived from an EMBL/GenBank/DDBJ whole genome shotgun (WGS) entry which is preliminary data.</text>
</comment>
<accession>A0AA38M5V9</accession>
<keyword evidence="2" id="KW-0646">Protease inhibitor</keyword>
<dbReference type="Pfam" id="PF00079">
    <property type="entry name" value="Serpin"/>
    <property type="match status" value="1"/>
</dbReference>
<dbReference type="PANTHER" id="PTHR11461:SF211">
    <property type="entry name" value="GH10112P-RELATED"/>
    <property type="match status" value="1"/>
</dbReference>
<evidence type="ECO:0000256" key="5">
    <source>
        <dbReference type="SAM" id="SignalP"/>
    </source>
</evidence>
<name>A0AA38M5V9_9CUCU</name>
<evidence type="ECO:0000256" key="2">
    <source>
        <dbReference type="ARBA" id="ARBA00022690"/>
    </source>
</evidence>
<feature type="domain" description="Serpin" evidence="6">
    <location>
        <begin position="31"/>
        <end position="383"/>
    </location>
</feature>
<dbReference type="Gene3D" id="2.30.39.10">
    <property type="entry name" value="Alpha-1-antitrypsin, domain 1"/>
    <property type="match status" value="1"/>
</dbReference>
<protein>
    <recommendedName>
        <fullName evidence="6">Serpin domain-containing protein</fullName>
    </recommendedName>
</protein>
<keyword evidence="8" id="KW-1185">Reference proteome</keyword>
<dbReference type="InterPro" id="IPR036186">
    <property type="entry name" value="Serpin_sf"/>
</dbReference>
<evidence type="ECO:0000256" key="4">
    <source>
        <dbReference type="RuleBase" id="RU000411"/>
    </source>
</evidence>
<dbReference type="Proteomes" id="UP001168821">
    <property type="component" value="Unassembled WGS sequence"/>
</dbReference>
<dbReference type="AlphaFoldDB" id="A0AA38M5V9"/>
<proteinExistence type="inferred from homology"/>
<dbReference type="InterPro" id="IPR000215">
    <property type="entry name" value="Serpin_fam"/>
</dbReference>
<dbReference type="Gene3D" id="3.30.497.10">
    <property type="entry name" value="Antithrombin, subunit I, domain 2"/>
    <property type="match status" value="1"/>
</dbReference>
<evidence type="ECO:0000259" key="6">
    <source>
        <dbReference type="SMART" id="SM00093"/>
    </source>
</evidence>
<dbReference type="EMBL" id="JALNTZ010000007">
    <property type="protein sequence ID" value="KAJ3644616.1"/>
    <property type="molecule type" value="Genomic_DNA"/>
</dbReference>
<comment type="similarity">
    <text evidence="1 4">Belongs to the serpin family.</text>
</comment>
<evidence type="ECO:0000313" key="7">
    <source>
        <dbReference type="EMBL" id="KAJ3644616.1"/>
    </source>
</evidence>
<dbReference type="SUPFAM" id="SSF56574">
    <property type="entry name" value="Serpins"/>
    <property type="match status" value="1"/>
</dbReference>
<organism evidence="7 8">
    <name type="scientific">Zophobas morio</name>
    <dbReference type="NCBI Taxonomy" id="2755281"/>
    <lineage>
        <taxon>Eukaryota</taxon>
        <taxon>Metazoa</taxon>
        <taxon>Ecdysozoa</taxon>
        <taxon>Arthropoda</taxon>
        <taxon>Hexapoda</taxon>
        <taxon>Insecta</taxon>
        <taxon>Pterygota</taxon>
        <taxon>Neoptera</taxon>
        <taxon>Endopterygota</taxon>
        <taxon>Coleoptera</taxon>
        <taxon>Polyphaga</taxon>
        <taxon>Cucujiformia</taxon>
        <taxon>Tenebrionidae</taxon>
        <taxon>Zophobas</taxon>
    </lineage>
</organism>
<dbReference type="PANTHER" id="PTHR11461">
    <property type="entry name" value="SERINE PROTEASE INHIBITOR, SERPIN"/>
    <property type="match status" value="1"/>
</dbReference>
<dbReference type="PROSITE" id="PS00284">
    <property type="entry name" value="SERPIN"/>
    <property type="match status" value="1"/>
</dbReference>
<dbReference type="InterPro" id="IPR023795">
    <property type="entry name" value="Serpin_CS"/>
</dbReference>
<evidence type="ECO:0000256" key="3">
    <source>
        <dbReference type="ARBA" id="ARBA00022900"/>
    </source>
</evidence>
<reference evidence="7" key="1">
    <citation type="journal article" date="2023" name="G3 (Bethesda)">
        <title>Whole genome assemblies of Zophobas morio and Tenebrio molitor.</title>
        <authorList>
            <person name="Kaur S."/>
            <person name="Stinson S.A."/>
            <person name="diCenzo G.C."/>
        </authorList>
    </citation>
    <scope>NUCLEOTIDE SEQUENCE</scope>
    <source>
        <strain evidence="7">QUZm001</strain>
    </source>
</reference>
<dbReference type="SMART" id="SM00093">
    <property type="entry name" value="SERPIN"/>
    <property type="match status" value="1"/>
</dbReference>